<dbReference type="Proteomes" id="UP000054783">
    <property type="component" value="Unassembled WGS sequence"/>
</dbReference>
<reference evidence="1 2" key="1">
    <citation type="submission" date="2015-01" db="EMBL/GenBank/DDBJ databases">
        <title>Evolution of Trichinella species and genotypes.</title>
        <authorList>
            <person name="Korhonen P.K."/>
            <person name="Edoardo P."/>
            <person name="Giuseppe L.R."/>
            <person name="Gasser R.B."/>
        </authorList>
    </citation>
    <scope>NUCLEOTIDE SEQUENCE [LARGE SCALE GENOMIC DNA]</scope>
    <source>
        <strain evidence="1">ISS2496</strain>
    </source>
</reference>
<accession>A0A0V0ZKY7</accession>
<keyword evidence="2" id="KW-1185">Reference proteome</keyword>
<gene>
    <name evidence="1" type="ORF">T12_10178</name>
</gene>
<dbReference type="OrthoDB" id="10397800at2759"/>
<protein>
    <submittedName>
        <fullName evidence="1">Uncharacterized protein</fullName>
    </submittedName>
</protein>
<dbReference type="EMBL" id="JYDQ01000148">
    <property type="protein sequence ID" value="KRY13087.1"/>
    <property type="molecule type" value="Genomic_DNA"/>
</dbReference>
<organism evidence="1 2">
    <name type="scientific">Trichinella patagoniensis</name>
    <dbReference type="NCBI Taxonomy" id="990121"/>
    <lineage>
        <taxon>Eukaryota</taxon>
        <taxon>Metazoa</taxon>
        <taxon>Ecdysozoa</taxon>
        <taxon>Nematoda</taxon>
        <taxon>Enoplea</taxon>
        <taxon>Dorylaimia</taxon>
        <taxon>Trichinellida</taxon>
        <taxon>Trichinellidae</taxon>
        <taxon>Trichinella</taxon>
    </lineage>
</organism>
<proteinExistence type="predicted"/>
<evidence type="ECO:0000313" key="2">
    <source>
        <dbReference type="Proteomes" id="UP000054783"/>
    </source>
</evidence>
<dbReference type="AlphaFoldDB" id="A0A0V0ZKY7"/>
<evidence type="ECO:0000313" key="1">
    <source>
        <dbReference type="EMBL" id="KRY13087.1"/>
    </source>
</evidence>
<comment type="caution">
    <text evidence="1">The sequence shown here is derived from an EMBL/GenBank/DDBJ whole genome shotgun (WGS) entry which is preliminary data.</text>
</comment>
<sequence length="128" mass="14776">MHERMIRCKVKTKLELEVVFLFLESVIHIEKDVENDLFAFTRNDCDIHLPTCSIVDLCANAIIPDNGEQIVPGETQVRRDKAQAGWLFCVHLFNGILMIERMGDLFRLASVHFPPWLTNANIRYSDDC</sequence>
<name>A0A0V0ZKY7_9BILA</name>